<evidence type="ECO:0000256" key="1">
    <source>
        <dbReference type="ARBA" id="ARBA00004141"/>
    </source>
</evidence>
<dbReference type="GO" id="GO:0003954">
    <property type="term" value="F:NADH dehydrogenase activity"/>
    <property type="evidence" value="ECO:0007669"/>
    <property type="project" value="TreeGrafter"/>
</dbReference>
<feature type="transmembrane region" description="Helical" evidence="9">
    <location>
        <begin position="175"/>
        <end position="193"/>
    </location>
</feature>
<feature type="transmembrane region" description="Helical" evidence="9">
    <location>
        <begin position="77"/>
        <end position="97"/>
    </location>
</feature>
<dbReference type="EC" id="7.1.1.2" evidence="8"/>
<dbReference type="PANTHER" id="PTHR11432">
    <property type="entry name" value="NADH DEHYDROGENASE SUBUNIT 1"/>
    <property type="match status" value="1"/>
</dbReference>
<feature type="transmembrane region" description="Helical" evidence="9">
    <location>
        <begin position="142"/>
        <end position="163"/>
    </location>
</feature>
<dbReference type="GO" id="GO:0008137">
    <property type="term" value="F:NADH dehydrogenase (ubiquinone) activity"/>
    <property type="evidence" value="ECO:0007669"/>
    <property type="project" value="UniProtKB-EC"/>
</dbReference>
<protein>
    <recommendedName>
        <fullName evidence="3 8">NADH-ubiquinone oxidoreductase chain 1</fullName>
        <ecNumber evidence="8">7.1.1.2</ecNumber>
    </recommendedName>
</protein>
<feature type="transmembrane region" description="Helical" evidence="9">
    <location>
        <begin position="6"/>
        <end position="28"/>
    </location>
</feature>
<keyword evidence="6 9" id="KW-0472">Membrane</keyword>
<evidence type="ECO:0000256" key="2">
    <source>
        <dbReference type="ARBA" id="ARBA00010535"/>
    </source>
</evidence>
<comment type="subcellular location">
    <subcellularLocation>
        <location evidence="1">Membrane</location>
        <topology evidence="1">Multi-pass membrane protein</topology>
    </subcellularLocation>
    <subcellularLocation>
        <location evidence="7">Mitochondrion inner membrane</location>
        <topology evidence="7">Multi-pass membrane protein</topology>
    </subcellularLocation>
</comment>
<evidence type="ECO:0000256" key="4">
    <source>
        <dbReference type="ARBA" id="ARBA00022692"/>
    </source>
</evidence>
<dbReference type="Pfam" id="PF00146">
    <property type="entry name" value="NADHdh"/>
    <property type="match status" value="1"/>
</dbReference>
<dbReference type="GO" id="GO:0009060">
    <property type="term" value="P:aerobic respiration"/>
    <property type="evidence" value="ECO:0007669"/>
    <property type="project" value="TreeGrafter"/>
</dbReference>
<evidence type="ECO:0000256" key="8">
    <source>
        <dbReference type="RuleBase" id="RU000473"/>
    </source>
</evidence>
<sequence>MLFFLLEGLIGILISFIFIMVFVAFFILSERKILGYIQLRKGPNKVGLAGLFQSFADLMKLIIKVKFYNFLGRSNTSLIGVFLIVLGAFLFSLIYYITVSGDGFSNSLLIFLIITSLGSYSILLVGWGSFNKYSLYGSLRASFSSLTFEACLMCIVIIFGLICNNYNIVIGNNDLHLFYCLFPLYTCFLIAIFCDTNRTPFDYSESESDLVSGFNTEYSNVYFTCLFACEYLIIYIMSWFLSVVFFSGAVVFISALIQSFVIIWVRGVLPRVRFDVFIFFMWGITILVLAIFIGVSF</sequence>
<dbReference type="InterPro" id="IPR001694">
    <property type="entry name" value="NADH_UbQ_OxRdtase_su1/FPO"/>
</dbReference>
<geneLocation type="mitochondrion" evidence="10"/>
<evidence type="ECO:0000256" key="3">
    <source>
        <dbReference type="ARBA" id="ARBA00021009"/>
    </source>
</evidence>
<comment type="catalytic activity">
    <reaction evidence="8">
        <text>a ubiquinone + NADH + 5 H(+)(in) = a ubiquinol + NAD(+) + 4 H(+)(out)</text>
        <dbReference type="Rhea" id="RHEA:29091"/>
        <dbReference type="Rhea" id="RHEA-COMP:9565"/>
        <dbReference type="Rhea" id="RHEA-COMP:9566"/>
        <dbReference type="ChEBI" id="CHEBI:15378"/>
        <dbReference type="ChEBI" id="CHEBI:16389"/>
        <dbReference type="ChEBI" id="CHEBI:17976"/>
        <dbReference type="ChEBI" id="CHEBI:57540"/>
        <dbReference type="ChEBI" id="CHEBI:57945"/>
        <dbReference type="EC" id="7.1.1.2"/>
    </reaction>
</comment>
<dbReference type="PANTHER" id="PTHR11432:SF3">
    <property type="entry name" value="NADH-UBIQUINONE OXIDOREDUCTASE CHAIN 1"/>
    <property type="match status" value="1"/>
</dbReference>
<keyword evidence="4 7" id="KW-0812">Transmembrane</keyword>
<keyword evidence="7" id="KW-0520">NAD</keyword>
<dbReference type="AlphaFoldDB" id="A0A346Q036"/>
<evidence type="ECO:0000256" key="7">
    <source>
        <dbReference type="RuleBase" id="RU000471"/>
    </source>
</evidence>
<evidence type="ECO:0000256" key="6">
    <source>
        <dbReference type="ARBA" id="ARBA00023136"/>
    </source>
</evidence>
<evidence type="ECO:0000256" key="9">
    <source>
        <dbReference type="SAM" id="Phobius"/>
    </source>
</evidence>
<reference evidence="10" key="1">
    <citation type="submission" date="2018-05" db="EMBL/GenBank/DDBJ databases">
        <authorList>
            <person name="Lanie J.A."/>
            <person name="Ng W.-L."/>
            <person name="Kazmierczak K.M."/>
            <person name="Andrzejewski T.M."/>
            <person name="Davidsen T.M."/>
            <person name="Wayne K.J."/>
            <person name="Tettelin H."/>
            <person name="Glass J.I."/>
            <person name="Rusch D."/>
            <person name="Podicherti R."/>
            <person name="Tsui H.-C.T."/>
            <person name="Winkler M.E."/>
        </authorList>
    </citation>
    <scope>NUCLEOTIDE SEQUENCE</scope>
</reference>
<comment type="similarity">
    <text evidence="2 7">Belongs to the complex I subunit 1 family.</text>
</comment>
<keyword evidence="5 9" id="KW-1133">Transmembrane helix</keyword>
<feature type="transmembrane region" description="Helical" evidence="9">
    <location>
        <begin position="277"/>
        <end position="295"/>
    </location>
</feature>
<gene>
    <name evidence="10" type="primary">nad1</name>
</gene>
<feature type="transmembrane region" description="Helical" evidence="9">
    <location>
        <begin position="232"/>
        <end position="265"/>
    </location>
</feature>
<evidence type="ECO:0000313" key="10">
    <source>
        <dbReference type="EMBL" id="AXR86362.1"/>
    </source>
</evidence>
<dbReference type="PROSITE" id="PS00668">
    <property type="entry name" value="COMPLEX1_ND1_2"/>
    <property type="match status" value="1"/>
</dbReference>
<dbReference type="InterPro" id="IPR018086">
    <property type="entry name" value="NADH_UbQ_OxRdtase_su1_CS"/>
</dbReference>
<organism evidence="10">
    <name type="scientific">Lamellodiscus spari</name>
    <dbReference type="NCBI Taxonomy" id="330065"/>
    <lineage>
        <taxon>Eukaryota</taxon>
        <taxon>Metazoa</taxon>
        <taxon>Spiralia</taxon>
        <taxon>Lophotrochozoa</taxon>
        <taxon>Platyhelminthes</taxon>
        <taxon>Monogenea</taxon>
        <taxon>Monopisthocotylea</taxon>
        <taxon>Dactylogyridea</taxon>
        <taxon>Diplectanidae</taxon>
        <taxon>Lamellodiscus</taxon>
    </lineage>
</organism>
<dbReference type="EMBL" id="MH328204">
    <property type="protein sequence ID" value="AXR86362.1"/>
    <property type="molecule type" value="Genomic_DNA"/>
</dbReference>
<keyword evidence="8" id="KW-0830">Ubiquinone</keyword>
<name>A0A346Q036_9PLAT</name>
<evidence type="ECO:0000256" key="5">
    <source>
        <dbReference type="ARBA" id="ARBA00022989"/>
    </source>
</evidence>
<proteinExistence type="inferred from homology"/>
<dbReference type="GO" id="GO:0005743">
    <property type="term" value="C:mitochondrial inner membrane"/>
    <property type="evidence" value="ECO:0007669"/>
    <property type="project" value="UniProtKB-SubCell"/>
</dbReference>
<keyword evidence="8 10" id="KW-0496">Mitochondrion</keyword>
<accession>A0A346Q036</accession>
<feature type="transmembrane region" description="Helical" evidence="9">
    <location>
        <begin position="109"/>
        <end position="130"/>
    </location>
</feature>